<keyword evidence="2" id="KW-1185">Reference proteome</keyword>
<dbReference type="Proteomes" id="UP000286921">
    <property type="component" value="Unassembled WGS sequence"/>
</dbReference>
<organism evidence="1 2">
    <name type="scientific">Aspergillus awamori</name>
    <name type="common">Black koji mold</name>
    <dbReference type="NCBI Taxonomy" id="105351"/>
    <lineage>
        <taxon>Eukaryota</taxon>
        <taxon>Fungi</taxon>
        <taxon>Dikarya</taxon>
        <taxon>Ascomycota</taxon>
        <taxon>Pezizomycotina</taxon>
        <taxon>Eurotiomycetes</taxon>
        <taxon>Eurotiomycetidae</taxon>
        <taxon>Eurotiales</taxon>
        <taxon>Aspergillaceae</taxon>
        <taxon>Aspergillus</taxon>
    </lineage>
</organism>
<gene>
    <name evidence="1" type="ORF">AAWM_02104</name>
</gene>
<reference evidence="1 2" key="1">
    <citation type="submission" date="2016-09" db="EMBL/GenBank/DDBJ databases">
        <title>Aspergillus awamori IFM 58123T.</title>
        <authorList>
            <person name="Kusuya Y."/>
            <person name="Shimizu M."/>
            <person name="Takahashi H."/>
            <person name="Yaguchi T."/>
        </authorList>
    </citation>
    <scope>NUCLEOTIDE SEQUENCE [LARGE SCALE GENOMIC DNA]</scope>
    <source>
        <strain evidence="1 2">IFM 58123</strain>
    </source>
</reference>
<comment type="caution">
    <text evidence="1">The sequence shown here is derived from an EMBL/GenBank/DDBJ whole genome shotgun (WGS) entry which is preliminary data.</text>
</comment>
<protein>
    <submittedName>
        <fullName evidence="1">Uncharacterized protein</fullName>
    </submittedName>
</protein>
<dbReference type="EMBL" id="BDHI01000002">
    <property type="protein sequence ID" value="GCB19219.1"/>
    <property type="molecule type" value="Genomic_DNA"/>
</dbReference>
<dbReference type="AlphaFoldDB" id="A0A401KJ30"/>
<evidence type="ECO:0000313" key="1">
    <source>
        <dbReference type="EMBL" id="GCB19219.1"/>
    </source>
</evidence>
<accession>A0A401KJ30</accession>
<proteinExistence type="predicted"/>
<name>A0A401KJ30_ASPAW</name>
<evidence type="ECO:0000313" key="2">
    <source>
        <dbReference type="Proteomes" id="UP000286921"/>
    </source>
</evidence>
<sequence length="112" mass="12141">MYLLHIQGKVGKLSSTISTESRPAASITDIWGSLDSAEWTGKDAVAVVEPPSDAGELKLVTMLASALLGTSRDRRQNRPGKAKPDTFARVHLNLNLFPSFPSFFPLPILSSF</sequence>